<evidence type="ECO:0000313" key="2">
    <source>
        <dbReference type="Proteomes" id="UP000070572"/>
    </source>
</evidence>
<evidence type="ECO:0000313" key="1">
    <source>
        <dbReference type="EMBL" id="KXB81057.1"/>
    </source>
</evidence>
<proteinExistence type="predicted"/>
<gene>
    <name evidence="1" type="ORF">HMPREF1862_00780</name>
</gene>
<dbReference type="Proteomes" id="UP000070572">
    <property type="component" value="Unassembled WGS sequence"/>
</dbReference>
<name>A0AB34X038_9ACTO</name>
<evidence type="ECO:0008006" key="3">
    <source>
        <dbReference type="Google" id="ProtNLM"/>
    </source>
</evidence>
<organism evidence="1 2">
    <name type="scientific">Varibaculum cambriense</name>
    <dbReference type="NCBI Taxonomy" id="184870"/>
    <lineage>
        <taxon>Bacteria</taxon>
        <taxon>Bacillati</taxon>
        <taxon>Actinomycetota</taxon>
        <taxon>Actinomycetes</taxon>
        <taxon>Actinomycetales</taxon>
        <taxon>Actinomycetaceae</taxon>
        <taxon>Varibaculum</taxon>
    </lineage>
</organism>
<reference evidence="1 2" key="1">
    <citation type="submission" date="2016-01" db="EMBL/GenBank/DDBJ databases">
        <authorList>
            <person name="Mitreva M."/>
            <person name="Pepin K.H."/>
            <person name="Mihindukulasuriya K.A."/>
            <person name="Fulton R."/>
            <person name="Fronick C."/>
            <person name="O'Laughlin M."/>
            <person name="Miner T."/>
            <person name="Herter B."/>
            <person name="Rosa B.A."/>
            <person name="Cordes M."/>
            <person name="Tomlinson C."/>
            <person name="Wollam A."/>
            <person name="Palsikar V.B."/>
            <person name="Mardis E.R."/>
            <person name="Wilson R.K."/>
        </authorList>
    </citation>
    <scope>NUCLEOTIDE SEQUENCE [LARGE SCALE GENOMIC DNA]</scope>
    <source>
        <strain evidence="1 2">DNF00696</strain>
    </source>
</reference>
<comment type="caution">
    <text evidence="1">The sequence shown here is derived from an EMBL/GenBank/DDBJ whole genome shotgun (WGS) entry which is preliminary data.</text>
</comment>
<accession>A0AB34X038</accession>
<dbReference type="GeneID" id="78353240"/>
<dbReference type="RefSeq" id="WP_040765050.1">
    <property type="nucleotide sequence ID" value="NZ_CAUPGC010000005.1"/>
</dbReference>
<dbReference type="EMBL" id="LSDN01000013">
    <property type="protein sequence ID" value="KXB81057.1"/>
    <property type="molecule type" value="Genomic_DNA"/>
</dbReference>
<sequence length="73" mass="7779">MSTVIASLALVAIVSGAITYIVKEKRKGTKCIGCPVSSSCSINPEVATNRENRHNLQIVGITNQTGEPKCHCH</sequence>
<protein>
    <recommendedName>
        <fullName evidence="3">FeoB-associated Cys-rich membrane protein</fullName>
    </recommendedName>
</protein>
<dbReference type="AlphaFoldDB" id="A0AB34X038"/>